<dbReference type="AlphaFoldDB" id="A0A2R5GG92"/>
<dbReference type="Pfam" id="PF01545">
    <property type="entry name" value="Cation_efflux"/>
    <property type="match status" value="1"/>
</dbReference>
<dbReference type="Proteomes" id="UP000241890">
    <property type="component" value="Unassembled WGS sequence"/>
</dbReference>
<proteinExistence type="predicted"/>
<keyword evidence="3" id="KW-0406">Ion transport</keyword>
<feature type="transmembrane region" description="Helical" evidence="7">
    <location>
        <begin position="60"/>
        <end position="79"/>
    </location>
</feature>
<dbReference type="InterPro" id="IPR050681">
    <property type="entry name" value="CDF/SLC30A"/>
</dbReference>
<name>A0A2R5GG92_9STRA</name>
<dbReference type="InterPro" id="IPR002524">
    <property type="entry name" value="Cation_efflux"/>
</dbReference>
<keyword evidence="3" id="KW-0864">Zinc transport</keyword>
<evidence type="ECO:0000256" key="3">
    <source>
        <dbReference type="ARBA" id="ARBA00022906"/>
    </source>
</evidence>
<evidence type="ECO:0000313" key="9">
    <source>
        <dbReference type="EMBL" id="GBG29615.1"/>
    </source>
</evidence>
<keyword evidence="10" id="KW-1185">Reference proteome</keyword>
<gene>
    <name evidence="9" type="ORF">FCC1311_058362</name>
</gene>
<organism evidence="9 10">
    <name type="scientific">Hondaea fermentalgiana</name>
    <dbReference type="NCBI Taxonomy" id="2315210"/>
    <lineage>
        <taxon>Eukaryota</taxon>
        <taxon>Sar</taxon>
        <taxon>Stramenopiles</taxon>
        <taxon>Bigyra</taxon>
        <taxon>Labyrinthulomycetes</taxon>
        <taxon>Thraustochytrida</taxon>
        <taxon>Thraustochytriidae</taxon>
        <taxon>Hondaea</taxon>
    </lineage>
</organism>
<keyword evidence="5 7" id="KW-0472">Membrane</keyword>
<dbReference type="NCBIfam" id="TIGR01297">
    <property type="entry name" value="CDF"/>
    <property type="match status" value="1"/>
</dbReference>
<comment type="caution">
    <text evidence="9">The sequence shown here is derived from an EMBL/GenBank/DDBJ whole genome shotgun (WGS) entry which is preliminary data.</text>
</comment>
<dbReference type="PANTHER" id="PTHR11562">
    <property type="entry name" value="CATION EFFLUX PROTEIN/ ZINC TRANSPORTER"/>
    <property type="match status" value="1"/>
</dbReference>
<evidence type="ECO:0000256" key="1">
    <source>
        <dbReference type="ARBA" id="ARBA00004141"/>
    </source>
</evidence>
<evidence type="ECO:0000313" key="10">
    <source>
        <dbReference type="Proteomes" id="UP000241890"/>
    </source>
</evidence>
<dbReference type="GO" id="GO:0005385">
    <property type="term" value="F:zinc ion transmembrane transporter activity"/>
    <property type="evidence" value="ECO:0007669"/>
    <property type="project" value="TreeGrafter"/>
</dbReference>
<dbReference type="PANTHER" id="PTHR11562:SF17">
    <property type="entry name" value="RE54080P-RELATED"/>
    <property type="match status" value="1"/>
</dbReference>
<keyword evidence="2 7" id="KW-0812">Transmembrane</keyword>
<dbReference type="EMBL" id="BEYU01000061">
    <property type="protein sequence ID" value="GBG29615.1"/>
    <property type="molecule type" value="Genomic_DNA"/>
</dbReference>
<reference evidence="9 10" key="1">
    <citation type="submission" date="2017-12" db="EMBL/GenBank/DDBJ databases">
        <title>Sequencing, de novo assembly and annotation of complete genome of a new Thraustochytrid species, strain FCC1311.</title>
        <authorList>
            <person name="Sedici K."/>
            <person name="Godart F."/>
            <person name="Aiese Cigliano R."/>
            <person name="Sanseverino W."/>
            <person name="Barakat M."/>
            <person name="Ortet P."/>
            <person name="Marechal E."/>
            <person name="Cagnac O."/>
            <person name="Amato A."/>
        </authorList>
    </citation>
    <scope>NUCLEOTIDE SEQUENCE [LARGE SCALE GENOMIC DNA]</scope>
</reference>
<evidence type="ECO:0000256" key="6">
    <source>
        <dbReference type="SAM" id="MobiDB-lite"/>
    </source>
</evidence>
<evidence type="ECO:0000259" key="8">
    <source>
        <dbReference type="Pfam" id="PF01545"/>
    </source>
</evidence>
<feature type="region of interest" description="Disordered" evidence="6">
    <location>
        <begin position="359"/>
        <end position="379"/>
    </location>
</feature>
<feature type="domain" description="Cation efflux protein transmembrane" evidence="8">
    <location>
        <begin position="58"/>
        <end position="343"/>
    </location>
</feature>
<feature type="transmembrane region" description="Helical" evidence="7">
    <location>
        <begin position="320"/>
        <end position="338"/>
    </location>
</feature>
<dbReference type="InterPro" id="IPR058533">
    <property type="entry name" value="Cation_efflux_TM"/>
</dbReference>
<feature type="transmembrane region" description="Helical" evidence="7">
    <location>
        <begin position="127"/>
        <end position="147"/>
    </location>
</feature>
<accession>A0A2R5GG92</accession>
<dbReference type="GO" id="GO:0005886">
    <property type="term" value="C:plasma membrane"/>
    <property type="evidence" value="ECO:0007669"/>
    <property type="project" value="TreeGrafter"/>
</dbReference>
<protein>
    <recommendedName>
        <fullName evidence="8">Cation efflux protein transmembrane domain-containing protein</fullName>
    </recommendedName>
</protein>
<evidence type="ECO:0000256" key="4">
    <source>
        <dbReference type="ARBA" id="ARBA00022989"/>
    </source>
</evidence>
<evidence type="ECO:0000256" key="7">
    <source>
        <dbReference type="SAM" id="Phobius"/>
    </source>
</evidence>
<dbReference type="InParanoid" id="A0A2R5GG92"/>
<dbReference type="SUPFAM" id="SSF161111">
    <property type="entry name" value="Cation efflux protein transmembrane domain-like"/>
    <property type="match status" value="1"/>
</dbReference>
<keyword evidence="3" id="KW-0813">Transport</keyword>
<comment type="subcellular location">
    <subcellularLocation>
        <location evidence="1">Membrane</location>
        <topology evidence="1">Multi-pass membrane protein</topology>
    </subcellularLocation>
</comment>
<feature type="transmembrane region" description="Helical" evidence="7">
    <location>
        <begin position="287"/>
        <end position="308"/>
    </location>
</feature>
<dbReference type="Gene3D" id="1.20.1510.10">
    <property type="entry name" value="Cation efflux protein transmembrane domain"/>
    <property type="match status" value="1"/>
</dbReference>
<dbReference type="OrthoDB" id="47927at2759"/>
<evidence type="ECO:0000256" key="2">
    <source>
        <dbReference type="ARBA" id="ARBA00022692"/>
    </source>
</evidence>
<dbReference type="InterPro" id="IPR027469">
    <property type="entry name" value="Cation_efflux_TMD_sf"/>
</dbReference>
<feature type="transmembrane region" description="Helical" evidence="7">
    <location>
        <begin position="167"/>
        <end position="187"/>
    </location>
</feature>
<keyword evidence="3" id="KW-0862">Zinc</keyword>
<sequence>MEPLEVEIPTVDEGGLRRSARAASRNEGSEDGGTEKQGILYEVLHICVADGEGSLRALKIVFVITSTFTLAQLVGSYLANSLSMYGDTLTMGLDSLTYALNIYAERRKLKASRLATREDTEEALERLDALVALVSLFTLVGVTLYIIVDAVARLRSEAGVDPVSAQIMLGFTTANLVMNFFSCSAFLRSPACTKSKYMRSYQHEDDLRAVDIDADIDFAGSFLGNEASSEDGDVFGDDEHSETQGLHPYRGGRGRNAESPRGGRLGNDGDDDDDDDGLGENLNVLSAFVHLLADTARSITVFITSIYVESSGADAVHADAVSSIVVCGLILLAAIFLFRETVKRFIALAHKQRRQRSVSTAHNFEPISSPPGGDDLAVH</sequence>
<evidence type="ECO:0000256" key="5">
    <source>
        <dbReference type="ARBA" id="ARBA00023136"/>
    </source>
</evidence>
<keyword evidence="4 7" id="KW-1133">Transmembrane helix</keyword>
<feature type="region of interest" description="Disordered" evidence="6">
    <location>
        <begin position="229"/>
        <end position="275"/>
    </location>
</feature>